<sequence>MAMLISCIDPNFQDLSFQQQNQAMQTLLVSTIRAAVVQKSSSILFFLSVWISFFVVVSSQASDGKKIALGNIHLCMMNCGQCKEMYGDYFEGQRCAEFCLASYKPSAMISGWAPMPDCNEPETVDQFLKLSLMPQSDGPSAQQLIDDSVLVDQTGDGGGYRAPISQALIGPSYSGRLGRKPSSAQQNTFYSSRTGAEFKGHNQLLKNRKWKKRINGSKPLASAPSMPRWYFV</sequence>
<dbReference type="Proteomes" id="UP001234178">
    <property type="component" value="Unassembled WGS sequence"/>
</dbReference>
<gene>
    <name evidence="1" type="ORF">OUZ56_028574</name>
</gene>
<reference evidence="1 2" key="1">
    <citation type="journal article" date="2023" name="Nucleic Acids Res.">
        <title>The hologenome of Daphnia magna reveals possible DNA methylation and microbiome-mediated evolution of the host genome.</title>
        <authorList>
            <person name="Chaturvedi A."/>
            <person name="Li X."/>
            <person name="Dhandapani V."/>
            <person name="Marshall H."/>
            <person name="Kissane S."/>
            <person name="Cuenca-Cambronero M."/>
            <person name="Asole G."/>
            <person name="Calvet F."/>
            <person name="Ruiz-Romero M."/>
            <person name="Marangio P."/>
            <person name="Guigo R."/>
            <person name="Rago D."/>
            <person name="Mirbahai L."/>
            <person name="Eastwood N."/>
            <person name="Colbourne J.K."/>
            <person name="Zhou J."/>
            <person name="Mallon E."/>
            <person name="Orsini L."/>
        </authorList>
    </citation>
    <scope>NUCLEOTIDE SEQUENCE [LARGE SCALE GENOMIC DNA]</scope>
    <source>
        <strain evidence="1">LRV0_1</strain>
    </source>
</reference>
<dbReference type="InterPro" id="IPR006825">
    <property type="entry name" value="Eclosion"/>
</dbReference>
<protein>
    <recommendedName>
        <fullName evidence="3">Eclosion hormone</fullName>
    </recommendedName>
</protein>
<evidence type="ECO:0000313" key="1">
    <source>
        <dbReference type="EMBL" id="KAK4036522.1"/>
    </source>
</evidence>
<evidence type="ECO:0008006" key="3">
    <source>
        <dbReference type="Google" id="ProtNLM"/>
    </source>
</evidence>
<organism evidence="1 2">
    <name type="scientific">Daphnia magna</name>
    <dbReference type="NCBI Taxonomy" id="35525"/>
    <lineage>
        <taxon>Eukaryota</taxon>
        <taxon>Metazoa</taxon>
        <taxon>Ecdysozoa</taxon>
        <taxon>Arthropoda</taxon>
        <taxon>Crustacea</taxon>
        <taxon>Branchiopoda</taxon>
        <taxon>Diplostraca</taxon>
        <taxon>Cladocera</taxon>
        <taxon>Anomopoda</taxon>
        <taxon>Daphniidae</taxon>
        <taxon>Daphnia</taxon>
    </lineage>
</organism>
<keyword evidence="2" id="KW-1185">Reference proteome</keyword>
<accession>A0ABR0B4A0</accession>
<comment type="caution">
    <text evidence="1">The sequence shown here is derived from an EMBL/GenBank/DDBJ whole genome shotgun (WGS) entry which is preliminary data.</text>
</comment>
<evidence type="ECO:0000313" key="2">
    <source>
        <dbReference type="Proteomes" id="UP001234178"/>
    </source>
</evidence>
<proteinExistence type="predicted"/>
<name>A0ABR0B4A0_9CRUS</name>
<dbReference type="Pfam" id="PF04736">
    <property type="entry name" value="Eclosion"/>
    <property type="match status" value="1"/>
</dbReference>
<dbReference type="EMBL" id="JAOYFB010000040">
    <property type="protein sequence ID" value="KAK4036522.1"/>
    <property type="molecule type" value="Genomic_DNA"/>
</dbReference>